<feature type="transmembrane region" description="Helical" evidence="7">
    <location>
        <begin position="392"/>
        <end position="410"/>
    </location>
</feature>
<comment type="subcellular location">
    <subcellularLocation>
        <location evidence="1">Cell membrane</location>
        <topology evidence="1">Multi-pass membrane protein</topology>
    </subcellularLocation>
</comment>
<name>A0A3D9Y2B8_PARVE</name>
<accession>A0A3D9Y2B8</accession>
<feature type="transmembrane region" description="Helical" evidence="7">
    <location>
        <begin position="237"/>
        <end position="261"/>
    </location>
</feature>
<comment type="caution">
    <text evidence="9">The sequence shown here is derived from an EMBL/GenBank/DDBJ whole genome shotgun (WGS) entry which is preliminary data.</text>
</comment>
<protein>
    <submittedName>
        <fullName evidence="9">Putative MFS family arabinose efflux permease</fullName>
    </submittedName>
</protein>
<dbReference type="Proteomes" id="UP000256941">
    <property type="component" value="Unassembled WGS sequence"/>
</dbReference>
<dbReference type="PROSITE" id="PS50850">
    <property type="entry name" value="MFS"/>
    <property type="match status" value="1"/>
</dbReference>
<evidence type="ECO:0000256" key="5">
    <source>
        <dbReference type="ARBA" id="ARBA00022989"/>
    </source>
</evidence>
<feature type="transmembrane region" description="Helical" evidence="7">
    <location>
        <begin position="361"/>
        <end position="380"/>
    </location>
</feature>
<dbReference type="SUPFAM" id="SSF103473">
    <property type="entry name" value="MFS general substrate transporter"/>
    <property type="match status" value="1"/>
</dbReference>
<keyword evidence="4 7" id="KW-0812">Transmembrane</keyword>
<dbReference type="PANTHER" id="PTHR23513:SF11">
    <property type="entry name" value="STAPHYLOFERRIN A TRANSPORTER"/>
    <property type="match status" value="1"/>
</dbReference>
<dbReference type="InterPro" id="IPR010290">
    <property type="entry name" value="TM_effector"/>
</dbReference>
<sequence length="554" mass="59377">MAGWAEPSLWHCTLHRFLSPLAPFRSRGFLGYWLAGLSANLGWQIQLVGASWLMVEMGGSAQQVALVQTAVALPVMLMSLPGGVMADLVGQRKLIIWAQCFLLVVSFGLAAAAYFQALTPALLLACTFLIGSGRALYYPGWQSMVFEFFSRENVGPALAINSSNLNIARSVGPAIGGAILAASGAFVAFVINGICNLTVILVARRWPKVTATDGLPPESFGSAIMAGLRYMSLSTTLIAVTLRSFVFNIAAISAMALLPLVARDLIGGGPTTLGVMLGSFGVGAIFGSFVTDALRTKVPLERIFAGTHVGFAVATAVLALSSSLAVSLLAGMLGGFCWIITQVLYNYLVQVQSPRWVISRTISIYLTFVFGGNAIGSFVWGWLADSYSTPDSLLVSATVCAASALLALSFRIREPSASGLAPHGTWTPPQPAIDLVARSGPIMTSITYRIRDANTGAFLDAMREKRRNRIRDGGTRWTLSRDILDPMIWTERFKVATWADAQRLHARRTVAGALVNETVRKLHDGAEAPEVHYELIRQPGQSTSVGGFLPHRTP</sequence>
<evidence type="ECO:0000256" key="1">
    <source>
        <dbReference type="ARBA" id="ARBA00004651"/>
    </source>
</evidence>
<dbReference type="GO" id="GO:0022857">
    <property type="term" value="F:transmembrane transporter activity"/>
    <property type="evidence" value="ECO:0007669"/>
    <property type="project" value="InterPro"/>
</dbReference>
<evidence type="ECO:0000256" key="7">
    <source>
        <dbReference type="SAM" id="Phobius"/>
    </source>
</evidence>
<feature type="transmembrane region" description="Helical" evidence="7">
    <location>
        <begin position="328"/>
        <end position="349"/>
    </location>
</feature>
<evidence type="ECO:0000256" key="4">
    <source>
        <dbReference type="ARBA" id="ARBA00022692"/>
    </source>
</evidence>
<feature type="transmembrane region" description="Helical" evidence="7">
    <location>
        <begin position="174"/>
        <end position="202"/>
    </location>
</feature>
<dbReference type="GO" id="GO:0005886">
    <property type="term" value="C:plasma membrane"/>
    <property type="evidence" value="ECO:0007669"/>
    <property type="project" value="UniProtKB-SubCell"/>
</dbReference>
<dbReference type="CDD" id="cd06173">
    <property type="entry name" value="MFS_MefA_like"/>
    <property type="match status" value="1"/>
</dbReference>
<evidence type="ECO:0000259" key="8">
    <source>
        <dbReference type="PROSITE" id="PS50850"/>
    </source>
</evidence>
<evidence type="ECO:0000313" key="10">
    <source>
        <dbReference type="Proteomes" id="UP000256941"/>
    </source>
</evidence>
<evidence type="ECO:0000313" key="9">
    <source>
        <dbReference type="EMBL" id="REF73329.1"/>
    </source>
</evidence>
<feature type="transmembrane region" description="Helical" evidence="7">
    <location>
        <begin position="30"/>
        <end position="53"/>
    </location>
</feature>
<keyword evidence="2" id="KW-0813">Transport</keyword>
<keyword evidence="5 7" id="KW-1133">Transmembrane helix</keyword>
<keyword evidence="3" id="KW-1003">Cell membrane</keyword>
<proteinExistence type="predicted"/>
<evidence type="ECO:0000256" key="2">
    <source>
        <dbReference type="ARBA" id="ARBA00022448"/>
    </source>
</evidence>
<organism evidence="9 10">
    <name type="scientific">Paracoccus versutus</name>
    <name type="common">Thiobacillus versutus</name>
    <dbReference type="NCBI Taxonomy" id="34007"/>
    <lineage>
        <taxon>Bacteria</taxon>
        <taxon>Pseudomonadati</taxon>
        <taxon>Pseudomonadota</taxon>
        <taxon>Alphaproteobacteria</taxon>
        <taxon>Rhodobacterales</taxon>
        <taxon>Paracoccaceae</taxon>
        <taxon>Paracoccus</taxon>
    </lineage>
</organism>
<feature type="transmembrane region" description="Helical" evidence="7">
    <location>
        <begin position="273"/>
        <end position="291"/>
    </location>
</feature>
<gene>
    <name evidence="9" type="ORF">BDD41_1882</name>
</gene>
<dbReference type="Pfam" id="PF05977">
    <property type="entry name" value="MFS_3"/>
    <property type="match status" value="1"/>
</dbReference>
<dbReference type="InterPro" id="IPR036259">
    <property type="entry name" value="MFS_trans_sf"/>
</dbReference>
<evidence type="ECO:0000256" key="6">
    <source>
        <dbReference type="ARBA" id="ARBA00023136"/>
    </source>
</evidence>
<feature type="transmembrane region" description="Helical" evidence="7">
    <location>
        <begin position="122"/>
        <end position="141"/>
    </location>
</feature>
<feature type="transmembrane region" description="Helical" evidence="7">
    <location>
        <begin position="303"/>
        <end position="322"/>
    </location>
</feature>
<dbReference type="AlphaFoldDB" id="A0A3D9Y2B8"/>
<reference evidence="9 10" key="1">
    <citation type="submission" date="2018-08" db="EMBL/GenBank/DDBJ databases">
        <title>Genomic Encyclopedia of Archaeal and Bacterial Type Strains, Phase II (KMG-II): from individual species to whole genera.</title>
        <authorList>
            <person name="Goeker M."/>
        </authorList>
    </citation>
    <scope>NUCLEOTIDE SEQUENCE [LARGE SCALE GENOMIC DNA]</scope>
    <source>
        <strain evidence="9 10">DSM 17099</strain>
    </source>
</reference>
<feature type="transmembrane region" description="Helical" evidence="7">
    <location>
        <begin position="65"/>
        <end position="82"/>
    </location>
</feature>
<keyword evidence="6 7" id="KW-0472">Membrane</keyword>
<dbReference type="PANTHER" id="PTHR23513">
    <property type="entry name" value="INTEGRAL MEMBRANE EFFLUX PROTEIN-RELATED"/>
    <property type="match status" value="1"/>
</dbReference>
<dbReference type="EMBL" id="QTUJ01000001">
    <property type="protein sequence ID" value="REF73329.1"/>
    <property type="molecule type" value="Genomic_DNA"/>
</dbReference>
<feature type="domain" description="Major facilitator superfamily (MFS) profile" evidence="8">
    <location>
        <begin position="24"/>
        <end position="415"/>
    </location>
</feature>
<dbReference type="Gene3D" id="1.20.1250.20">
    <property type="entry name" value="MFS general substrate transporter like domains"/>
    <property type="match status" value="1"/>
</dbReference>
<dbReference type="InterPro" id="IPR020846">
    <property type="entry name" value="MFS_dom"/>
</dbReference>
<evidence type="ECO:0000256" key="3">
    <source>
        <dbReference type="ARBA" id="ARBA00022475"/>
    </source>
</evidence>
<feature type="transmembrane region" description="Helical" evidence="7">
    <location>
        <begin position="94"/>
        <end position="115"/>
    </location>
</feature>